<sequence length="59" mass="6555">MASTPPSRRPPRSAASVNADIRALWVRTRGRLSADERVAYEHLVVEWAAAVRGENRRAA</sequence>
<dbReference type="EMBL" id="JBHTCF010000013">
    <property type="protein sequence ID" value="MFC7308026.1"/>
    <property type="molecule type" value="Genomic_DNA"/>
</dbReference>
<evidence type="ECO:0000313" key="1">
    <source>
        <dbReference type="EMBL" id="MFC7308026.1"/>
    </source>
</evidence>
<protein>
    <submittedName>
        <fullName evidence="1">Uncharacterized protein</fullName>
    </submittedName>
</protein>
<evidence type="ECO:0000313" key="2">
    <source>
        <dbReference type="Proteomes" id="UP001596523"/>
    </source>
</evidence>
<dbReference type="RefSeq" id="WP_381835624.1">
    <property type="nucleotide sequence ID" value="NZ_JBHTCF010000013.1"/>
</dbReference>
<name>A0ABW2JS10_9ACTN</name>
<comment type="caution">
    <text evidence="1">The sequence shown here is derived from an EMBL/GenBank/DDBJ whole genome shotgun (WGS) entry which is preliminary data.</text>
</comment>
<reference evidence="2" key="1">
    <citation type="journal article" date="2019" name="Int. J. Syst. Evol. Microbiol.">
        <title>The Global Catalogue of Microorganisms (GCM) 10K type strain sequencing project: providing services to taxonomists for standard genome sequencing and annotation.</title>
        <authorList>
            <consortium name="The Broad Institute Genomics Platform"/>
            <consortium name="The Broad Institute Genome Sequencing Center for Infectious Disease"/>
            <person name="Wu L."/>
            <person name="Ma J."/>
        </authorList>
    </citation>
    <scope>NUCLEOTIDE SEQUENCE [LARGE SCALE GENOMIC DNA]</scope>
    <source>
        <strain evidence="2">SYNS20</strain>
    </source>
</reference>
<organism evidence="1 2">
    <name type="scientific">Streptomyces monticola</name>
    <dbReference type="NCBI Taxonomy" id="2666263"/>
    <lineage>
        <taxon>Bacteria</taxon>
        <taxon>Bacillati</taxon>
        <taxon>Actinomycetota</taxon>
        <taxon>Actinomycetes</taxon>
        <taxon>Kitasatosporales</taxon>
        <taxon>Streptomycetaceae</taxon>
        <taxon>Streptomyces</taxon>
    </lineage>
</organism>
<gene>
    <name evidence="1" type="ORF">ACFQVC_27825</name>
</gene>
<accession>A0ABW2JS10</accession>
<keyword evidence="2" id="KW-1185">Reference proteome</keyword>
<proteinExistence type="predicted"/>
<dbReference type="Proteomes" id="UP001596523">
    <property type="component" value="Unassembled WGS sequence"/>
</dbReference>